<dbReference type="InterPro" id="IPR019321">
    <property type="entry name" value="Nucleoporin_Nup88"/>
</dbReference>
<evidence type="ECO:0000256" key="8">
    <source>
        <dbReference type="SAM" id="Coils"/>
    </source>
</evidence>
<dbReference type="OMA" id="AYSCPIH"/>
<organism evidence="10 11">
    <name type="scientific">Haemaphysalis longicornis</name>
    <name type="common">Bush tick</name>
    <dbReference type="NCBI Taxonomy" id="44386"/>
    <lineage>
        <taxon>Eukaryota</taxon>
        <taxon>Metazoa</taxon>
        <taxon>Ecdysozoa</taxon>
        <taxon>Arthropoda</taxon>
        <taxon>Chelicerata</taxon>
        <taxon>Arachnida</taxon>
        <taxon>Acari</taxon>
        <taxon>Parasitiformes</taxon>
        <taxon>Ixodida</taxon>
        <taxon>Ixodoidea</taxon>
        <taxon>Ixodidae</taxon>
        <taxon>Haemaphysalinae</taxon>
        <taxon>Haemaphysalis</taxon>
    </lineage>
</organism>
<dbReference type="Pfam" id="PF10168">
    <property type="entry name" value="Nup88"/>
    <property type="match status" value="2"/>
</dbReference>
<dbReference type="GO" id="GO:0006406">
    <property type="term" value="P:mRNA export from nucleus"/>
    <property type="evidence" value="ECO:0007669"/>
    <property type="project" value="TreeGrafter"/>
</dbReference>
<evidence type="ECO:0000256" key="4">
    <source>
        <dbReference type="ARBA" id="ARBA00022927"/>
    </source>
</evidence>
<evidence type="ECO:0000256" key="1">
    <source>
        <dbReference type="ARBA" id="ARBA00004567"/>
    </source>
</evidence>
<keyword evidence="5" id="KW-0811">Translocation</keyword>
<proteinExistence type="predicted"/>
<keyword evidence="7" id="KW-0539">Nucleus</keyword>
<dbReference type="AlphaFoldDB" id="A0A9J6GPW0"/>
<dbReference type="OrthoDB" id="341482at2759"/>
<evidence type="ECO:0000256" key="5">
    <source>
        <dbReference type="ARBA" id="ARBA00023010"/>
    </source>
</evidence>
<gene>
    <name evidence="10" type="ORF">HPB48_005842</name>
</gene>
<feature type="region of interest" description="Disordered" evidence="9">
    <location>
        <begin position="555"/>
        <end position="576"/>
    </location>
</feature>
<name>A0A9J6GPW0_HAELO</name>
<evidence type="ECO:0000256" key="9">
    <source>
        <dbReference type="SAM" id="MobiDB-lite"/>
    </source>
</evidence>
<keyword evidence="4" id="KW-0653">Protein transport</keyword>
<evidence type="ECO:0000256" key="7">
    <source>
        <dbReference type="ARBA" id="ARBA00023242"/>
    </source>
</evidence>
<keyword evidence="2" id="KW-0813">Transport</keyword>
<feature type="coiled-coil region" evidence="8">
    <location>
        <begin position="460"/>
        <end position="554"/>
    </location>
</feature>
<keyword evidence="3" id="KW-0509">mRNA transport</keyword>
<dbReference type="GO" id="GO:0017056">
    <property type="term" value="F:structural constituent of nuclear pore"/>
    <property type="evidence" value="ECO:0007669"/>
    <property type="project" value="InterPro"/>
</dbReference>
<evidence type="ECO:0000256" key="6">
    <source>
        <dbReference type="ARBA" id="ARBA00023132"/>
    </source>
</evidence>
<evidence type="ECO:0000256" key="2">
    <source>
        <dbReference type="ARBA" id="ARBA00022448"/>
    </source>
</evidence>
<evidence type="ECO:0000313" key="11">
    <source>
        <dbReference type="Proteomes" id="UP000821853"/>
    </source>
</evidence>
<dbReference type="PANTHER" id="PTHR13257">
    <property type="entry name" value="NUCLEOPORIN NUP84-RELATED"/>
    <property type="match status" value="1"/>
</dbReference>
<keyword evidence="11" id="KW-1185">Reference proteome</keyword>
<dbReference type="GO" id="GO:0000055">
    <property type="term" value="P:ribosomal large subunit export from nucleus"/>
    <property type="evidence" value="ECO:0007669"/>
    <property type="project" value="InterPro"/>
</dbReference>
<dbReference type="PANTHER" id="PTHR13257:SF0">
    <property type="entry name" value="NUCLEAR PORE COMPLEX PROTEIN NUP88"/>
    <property type="match status" value="1"/>
</dbReference>
<accession>A0A9J6GPW0</accession>
<dbReference type="EMBL" id="JABSTR010000008">
    <property type="protein sequence ID" value="KAH9376631.1"/>
    <property type="molecule type" value="Genomic_DNA"/>
</dbReference>
<keyword evidence="8" id="KW-0175">Coiled coil</keyword>
<dbReference type="VEuPathDB" id="VectorBase:HLOH_063945"/>
<evidence type="ECO:0008006" key="12">
    <source>
        <dbReference type="Google" id="ProtNLM"/>
    </source>
</evidence>
<dbReference type="GO" id="GO:0006606">
    <property type="term" value="P:protein import into nucleus"/>
    <property type="evidence" value="ECO:0007669"/>
    <property type="project" value="TreeGrafter"/>
</dbReference>
<reference evidence="10 11" key="1">
    <citation type="journal article" date="2020" name="Cell">
        <title>Large-Scale Comparative Analyses of Tick Genomes Elucidate Their Genetic Diversity and Vector Capacities.</title>
        <authorList>
            <consortium name="Tick Genome and Microbiome Consortium (TIGMIC)"/>
            <person name="Jia N."/>
            <person name="Wang J."/>
            <person name="Shi W."/>
            <person name="Du L."/>
            <person name="Sun Y."/>
            <person name="Zhan W."/>
            <person name="Jiang J.F."/>
            <person name="Wang Q."/>
            <person name="Zhang B."/>
            <person name="Ji P."/>
            <person name="Bell-Sakyi L."/>
            <person name="Cui X.M."/>
            <person name="Yuan T.T."/>
            <person name="Jiang B.G."/>
            <person name="Yang W.F."/>
            <person name="Lam T.T."/>
            <person name="Chang Q.C."/>
            <person name="Ding S.J."/>
            <person name="Wang X.J."/>
            <person name="Zhu J.G."/>
            <person name="Ruan X.D."/>
            <person name="Zhao L."/>
            <person name="Wei J.T."/>
            <person name="Ye R.Z."/>
            <person name="Que T.C."/>
            <person name="Du C.H."/>
            <person name="Zhou Y.H."/>
            <person name="Cheng J.X."/>
            <person name="Dai P.F."/>
            <person name="Guo W.B."/>
            <person name="Han X.H."/>
            <person name="Huang E.J."/>
            <person name="Li L.F."/>
            <person name="Wei W."/>
            <person name="Gao Y.C."/>
            <person name="Liu J.Z."/>
            <person name="Shao H.Z."/>
            <person name="Wang X."/>
            <person name="Wang C.C."/>
            <person name="Yang T.C."/>
            <person name="Huo Q.B."/>
            <person name="Li W."/>
            <person name="Chen H.Y."/>
            <person name="Chen S.E."/>
            <person name="Zhou L.G."/>
            <person name="Ni X.B."/>
            <person name="Tian J.H."/>
            <person name="Sheng Y."/>
            <person name="Liu T."/>
            <person name="Pan Y.S."/>
            <person name="Xia L.Y."/>
            <person name="Li J."/>
            <person name="Zhao F."/>
            <person name="Cao W.C."/>
        </authorList>
    </citation>
    <scope>NUCLEOTIDE SEQUENCE [LARGE SCALE GENOMIC DNA]</scope>
    <source>
        <strain evidence="10">HaeL-2018</strain>
    </source>
</reference>
<dbReference type="InterPro" id="IPR037700">
    <property type="entry name" value="NUP88/NUP82"/>
</dbReference>
<evidence type="ECO:0000256" key="3">
    <source>
        <dbReference type="ARBA" id="ARBA00022816"/>
    </source>
</evidence>
<comment type="caution">
    <text evidence="10">The sequence shown here is derived from an EMBL/GenBank/DDBJ whole genome shotgun (WGS) entry which is preliminary data.</text>
</comment>
<evidence type="ECO:0000313" key="10">
    <source>
        <dbReference type="EMBL" id="KAH9376631.1"/>
    </source>
</evidence>
<dbReference type="GO" id="GO:0005643">
    <property type="term" value="C:nuclear pore"/>
    <property type="evidence" value="ECO:0007669"/>
    <property type="project" value="UniProtKB-SubCell"/>
</dbReference>
<comment type="subcellular location">
    <subcellularLocation>
        <location evidence="1">Nucleus</location>
        <location evidence="1">Nuclear pore complex</location>
    </subcellularLocation>
</comment>
<feature type="region of interest" description="Disordered" evidence="9">
    <location>
        <begin position="1"/>
        <end position="26"/>
    </location>
</feature>
<keyword evidence="6" id="KW-0906">Nuclear pore complex</keyword>
<dbReference type="GO" id="GO:0000056">
    <property type="term" value="P:ribosomal small subunit export from nucleus"/>
    <property type="evidence" value="ECO:0007669"/>
    <property type="project" value="InterPro"/>
</dbReference>
<sequence length="600" mass="65974">MSAARPHSLVVTQTLDSGDPHRTGNGAHFRFPRENSCCGSLVDIRCDVTCALQELLLSNPPLFEVDNVLVSCTKHLLLTGRHGITVVALPKTPAALLKETALCRLFDITEPHSAQLLLQVGVHHGTGGTLGASLGDLAASFDFGDMPPDGKARQVFVLMGSGDIYLTHVAPEDDNRSHQQPVLGPLTMLPQAEDNYGVDGYSLICLPAPVPLLAIATTGGTLYHCFALGTEDSFSHGGREDDEEVTLFVFEKIRLDLTFVQSDSEEEGFLCPIRLCKDPTDPQRYICLHNSGVHAVALPCIDKLQAFAGEEDLRRMCRRRRIVENLVCTRALASNRPAPPVGMAVIPCHPGPRLVVLTASWKLVIIALAPGHQSYMPELLSQSPRGALSSAQGDATGNGGGVLAHVQQMLAGRSLPQLAGAADDCTARQSLELLLSATQRIRDHWIPRLETCQLLIVRRAQAAAEQRDLQAEKLDALTKEMETLQKRNEALRQRYETVFATQQKLVKRVEDLLHRLQRQVPVLSLAEQAMARELKGIEEELQGFRELLEQARLKQHYQQQQQQEHGSGDREDVPPTVFCRRPARLTASQAQHIRAALKHE</sequence>
<protein>
    <recommendedName>
        <fullName evidence="12">Nuclear pore complex protein Nup88</fullName>
    </recommendedName>
</protein>
<dbReference type="Proteomes" id="UP000821853">
    <property type="component" value="Unassembled WGS sequence"/>
</dbReference>